<proteinExistence type="predicted"/>
<dbReference type="EMBL" id="CP022423">
    <property type="protein sequence ID" value="ASM77329.1"/>
    <property type="molecule type" value="Genomic_DNA"/>
</dbReference>
<dbReference type="Proteomes" id="UP000199729">
    <property type="component" value="Chromosome"/>
</dbReference>
<reference evidence="3 4" key="1">
    <citation type="submission" date="2017-07" db="EMBL/GenBank/DDBJ databases">
        <title>Complete Genome Sequence of the cosmetic ferment Vitreoscilla filiformis (ATCC15551).</title>
        <authorList>
            <person name="Contreras S."/>
            <person name="Sagory-Zalkind P."/>
            <person name="Blanquart H."/>
            <person name="Iltis A."/>
            <person name="Morand S.C."/>
        </authorList>
    </citation>
    <scope>NUCLEOTIDE SEQUENCE [LARGE SCALE GENOMIC DNA]</scope>
    <source>
        <strain evidence="3 4">ATCC 15551</strain>
    </source>
</reference>
<dbReference type="GO" id="GO:0016740">
    <property type="term" value="F:transferase activity"/>
    <property type="evidence" value="ECO:0007669"/>
    <property type="project" value="UniProtKB-KW"/>
</dbReference>
<evidence type="ECO:0000256" key="2">
    <source>
        <dbReference type="ARBA" id="ARBA00022803"/>
    </source>
</evidence>
<dbReference type="Gene3D" id="3.40.50.300">
    <property type="entry name" value="P-loop containing nucleotide triphosphate hydrolases"/>
    <property type="match status" value="1"/>
</dbReference>
<dbReference type="KEGG" id="vff:VITFI_CDS1551"/>
<keyword evidence="4" id="KW-1185">Reference proteome</keyword>
<name>A0A221KEE1_VITFI</name>
<evidence type="ECO:0000256" key="1">
    <source>
        <dbReference type="ARBA" id="ARBA00022737"/>
    </source>
</evidence>
<dbReference type="PANTHER" id="PTHR44227:SF3">
    <property type="entry name" value="PROTEIN O-MANNOSYL-TRANSFERASE TMTC4"/>
    <property type="match status" value="1"/>
</dbReference>
<accession>A0A221KEE1</accession>
<evidence type="ECO:0000313" key="4">
    <source>
        <dbReference type="Proteomes" id="UP000199729"/>
    </source>
</evidence>
<dbReference type="AlphaFoldDB" id="A0A221KEE1"/>
<dbReference type="InterPro" id="IPR011990">
    <property type="entry name" value="TPR-like_helical_dom_sf"/>
</dbReference>
<dbReference type="PANTHER" id="PTHR44227">
    <property type="match status" value="1"/>
</dbReference>
<dbReference type="InterPro" id="IPR052346">
    <property type="entry name" value="O-mannosyl-transferase_TMTC"/>
</dbReference>
<keyword evidence="1" id="KW-0677">Repeat</keyword>
<dbReference type="InterPro" id="IPR027417">
    <property type="entry name" value="P-loop_NTPase"/>
</dbReference>
<keyword evidence="3" id="KW-0808">Transferase</keyword>
<evidence type="ECO:0000313" key="3">
    <source>
        <dbReference type="EMBL" id="ASM77329.1"/>
    </source>
</evidence>
<dbReference type="Gene3D" id="1.25.40.10">
    <property type="entry name" value="Tetratricopeptide repeat domain"/>
    <property type="match status" value="1"/>
</dbReference>
<sequence>MLTLPFWCETSADLRFIGIFRHPWAVACSVAARDTGQSLEDGLALWLAYNERLLQAHRRQPFPLLCFDLPPEDFVQQLRHALQTHFADWIETEGLHLEKLGTFYSEALVHQAASQLGDASMLSERGLELLERVRSLYQTLCHLVQVAPLTVESLPADPARQLAFWLPQADALHKAGQAEAELALCQQALAQVQPQDRAPLWRRVLRLRRTLGNAEALLSDLLRISQECPQDPDLLLKGAEWLEQQGEHSGALQILNIAVERAPQWFLLRLRLGQYLMRSQQPEQACAHLEHARLLGPDSSAAHMALMNCYAKLGQRTAAIDSYHAAAQIHNPPHQAMIEHQWAVILTQWGEREKALEHRQRAVNSPHVLPHMVVAFARELLALGQRERALQVLSSAQAAGMESPQLSQLLNRCQA</sequence>
<protein>
    <submittedName>
        <fullName evidence="3">Protein O-GlcNAc transferase</fullName>
    </submittedName>
</protein>
<gene>
    <name evidence="3" type="ORF">VITFI_CDS1551</name>
</gene>
<dbReference type="SUPFAM" id="SSF48452">
    <property type="entry name" value="TPR-like"/>
    <property type="match status" value="1"/>
</dbReference>
<keyword evidence="2" id="KW-0802">TPR repeat</keyword>
<organism evidence="3 4">
    <name type="scientific">Vitreoscilla filiformis</name>
    <dbReference type="NCBI Taxonomy" id="63"/>
    <lineage>
        <taxon>Bacteria</taxon>
        <taxon>Pseudomonadati</taxon>
        <taxon>Pseudomonadota</taxon>
        <taxon>Betaproteobacteria</taxon>
        <taxon>Neisseriales</taxon>
        <taxon>Neisseriaceae</taxon>
        <taxon>Vitreoscilla</taxon>
    </lineage>
</organism>